<proteinExistence type="inferred from homology"/>
<dbReference type="AlphaFoldDB" id="A0A549YJ15"/>
<keyword evidence="8" id="KW-1185">Reference proteome</keyword>
<feature type="binding site" evidence="3">
    <location>
        <position position="82"/>
    </location>
    <ligand>
        <name>Cu cation</name>
        <dbReference type="ChEBI" id="CHEBI:23378"/>
    </ligand>
</feature>
<evidence type="ECO:0000256" key="3">
    <source>
        <dbReference type="PIRSR" id="PIRSR603782-1"/>
    </source>
</evidence>
<name>A0A549YJ15_9BACI</name>
<evidence type="ECO:0000259" key="6">
    <source>
        <dbReference type="PROSITE" id="PS51352"/>
    </source>
</evidence>
<dbReference type="Gene3D" id="3.40.30.10">
    <property type="entry name" value="Glutaredoxin"/>
    <property type="match status" value="1"/>
</dbReference>
<keyword evidence="2 3" id="KW-0186">Copper</keyword>
<dbReference type="SUPFAM" id="SSF52833">
    <property type="entry name" value="Thioredoxin-like"/>
    <property type="match status" value="1"/>
</dbReference>
<keyword evidence="5" id="KW-0472">Membrane</keyword>
<evidence type="ECO:0000313" key="8">
    <source>
        <dbReference type="Proteomes" id="UP000319280"/>
    </source>
</evidence>
<keyword evidence="3" id="KW-0479">Metal-binding</keyword>
<feature type="binding site" evidence="3">
    <location>
        <position position="86"/>
    </location>
    <ligand>
        <name>Cu cation</name>
        <dbReference type="ChEBI" id="CHEBI:23378"/>
    </ligand>
</feature>
<keyword evidence="5" id="KW-0812">Transmembrane</keyword>
<dbReference type="EMBL" id="VJMZ01000001">
    <property type="protein sequence ID" value="TRM11870.1"/>
    <property type="molecule type" value="Genomic_DNA"/>
</dbReference>
<dbReference type="Pfam" id="PF02630">
    <property type="entry name" value="SCO1-SenC"/>
    <property type="match status" value="1"/>
</dbReference>
<comment type="caution">
    <text evidence="7">The sequence shown here is derived from an EMBL/GenBank/DDBJ whole genome shotgun (WGS) entry which is preliminary data.</text>
</comment>
<feature type="disulfide bond" description="Redox-active" evidence="4">
    <location>
        <begin position="82"/>
        <end position="86"/>
    </location>
</feature>
<organism evidence="7 8">
    <name type="scientific">Lentibacillus cibarius</name>
    <dbReference type="NCBI Taxonomy" id="2583219"/>
    <lineage>
        <taxon>Bacteria</taxon>
        <taxon>Bacillati</taxon>
        <taxon>Bacillota</taxon>
        <taxon>Bacilli</taxon>
        <taxon>Bacillales</taxon>
        <taxon>Bacillaceae</taxon>
        <taxon>Lentibacillus</taxon>
    </lineage>
</organism>
<protein>
    <submittedName>
        <fullName evidence="7">SCO family protein</fullName>
    </submittedName>
</protein>
<feature type="binding site" evidence="3">
    <location>
        <position position="172"/>
    </location>
    <ligand>
        <name>Cu cation</name>
        <dbReference type="ChEBI" id="CHEBI:23378"/>
    </ligand>
</feature>
<reference evidence="7 8" key="1">
    <citation type="submission" date="2019-07" db="EMBL/GenBank/DDBJ databases">
        <title>Genomic analysis of Lentibacillus sp. NKC851-2.</title>
        <authorList>
            <person name="Oh Y.J."/>
        </authorList>
    </citation>
    <scope>NUCLEOTIDE SEQUENCE [LARGE SCALE GENOMIC DNA]</scope>
    <source>
        <strain evidence="7 8">NKC851-2</strain>
    </source>
</reference>
<accession>A0A549YJ15</accession>
<dbReference type="PANTHER" id="PTHR12151:SF25">
    <property type="entry name" value="LINALOOL DEHYDRATASE_ISOMERASE DOMAIN-CONTAINING PROTEIN"/>
    <property type="match status" value="1"/>
</dbReference>
<keyword evidence="5" id="KW-1133">Transmembrane helix</keyword>
<evidence type="ECO:0000256" key="4">
    <source>
        <dbReference type="PIRSR" id="PIRSR603782-2"/>
    </source>
</evidence>
<evidence type="ECO:0000313" key="7">
    <source>
        <dbReference type="EMBL" id="TRM11870.1"/>
    </source>
</evidence>
<dbReference type="PANTHER" id="PTHR12151">
    <property type="entry name" value="ELECTRON TRANSPORT PROTIN SCO1/SENC FAMILY MEMBER"/>
    <property type="match status" value="1"/>
</dbReference>
<gene>
    <name evidence="7" type="ORF">FH966_09345</name>
</gene>
<keyword evidence="4" id="KW-1015">Disulfide bond</keyword>
<dbReference type="RefSeq" id="WP_142790933.1">
    <property type="nucleotide sequence ID" value="NZ_VJMZ01000001.1"/>
</dbReference>
<dbReference type="PROSITE" id="PS51352">
    <property type="entry name" value="THIOREDOXIN_2"/>
    <property type="match status" value="1"/>
</dbReference>
<dbReference type="InterPro" id="IPR036249">
    <property type="entry name" value="Thioredoxin-like_sf"/>
</dbReference>
<evidence type="ECO:0000256" key="2">
    <source>
        <dbReference type="ARBA" id="ARBA00023008"/>
    </source>
</evidence>
<sequence length="212" mass="24287">MIKNRHNTIAVVVVIVFGFVLFYFGTDGFRAFTAESARTYDILQNKPKFPSVTLEDSKSRTYTFDEFADGRYVFVTFMYTSCTSVCPELEMNMLQVYEQIPEKYIGEDIVFLSISFDPERDDPKTLTKYRGYFNSDGETWRMARINDREELDSLLDELGVVVIPNDSGDFTHNSAFYLIGRSGHLQEVMDYTLIDEAVTKVNSILSGQEGVE</sequence>
<dbReference type="Proteomes" id="UP000319280">
    <property type="component" value="Unassembled WGS sequence"/>
</dbReference>
<dbReference type="CDD" id="cd02968">
    <property type="entry name" value="SCO"/>
    <property type="match status" value="1"/>
</dbReference>
<evidence type="ECO:0000256" key="5">
    <source>
        <dbReference type="SAM" id="Phobius"/>
    </source>
</evidence>
<feature type="transmembrane region" description="Helical" evidence="5">
    <location>
        <begin position="7"/>
        <end position="25"/>
    </location>
</feature>
<comment type="similarity">
    <text evidence="1">Belongs to the SCO1/2 family.</text>
</comment>
<evidence type="ECO:0000256" key="1">
    <source>
        <dbReference type="ARBA" id="ARBA00010996"/>
    </source>
</evidence>
<dbReference type="GO" id="GO:0046872">
    <property type="term" value="F:metal ion binding"/>
    <property type="evidence" value="ECO:0007669"/>
    <property type="project" value="UniProtKB-KW"/>
</dbReference>
<dbReference type="InterPro" id="IPR013766">
    <property type="entry name" value="Thioredoxin_domain"/>
</dbReference>
<dbReference type="InterPro" id="IPR003782">
    <property type="entry name" value="SCO1/SenC"/>
</dbReference>
<feature type="domain" description="Thioredoxin" evidence="6">
    <location>
        <begin position="43"/>
        <end position="199"/>
    </location>
</feature>